<reference evidence="1" key="1">
    <citation type="submission" date="2020-04" db="EMBL/GenBank/DDBJ databases">
        <authorList>
            <person name="Chiriac C."/>
            <person name="Salcher M."/>
            <person name="Ghai R."/>
            <person name="Kavagutti S V."/>
        </authorList>
    </citation>
    <scope>NUCLEOTIDE SEQUENCE</scope>
</reference>
<protein>
    <submittedName>
        <fullName evidence="1">Uncharacterized protein</fullName>
    </submittedName>
</protein>
<accession>A0A6J5N145</accession>
<proteinExistence type="predicted"/>
<organism evidence="1">
    <name type="scientific">uncultured Caudovirales phage</name>
    <dbReference type="NCBI Taxonomy" id="2100421"/>
    <lineage>
        <taxon>Viruses</taxon>
        <taxon>Duplodnaviria</taxon>
        <taxon>Heunggongvirae</taxon>
        <taxon>Uroviricota</taxon>
        <taxon>Caudoviricetes</taxon>
        <taxon>Peduoviridae</taxon>
        <taxon>Maltschvirus</taxon>
        <taxon>Maltschvirus maltsch</taxon>
    </lineage>
</organism>
<dbReference type="InterPro" id="IPR029044">
    <property type="entry name" value="Nucleotide-diphossugar_trans"/>
</dbReference>
<dbReference type="SUPFAM" id="SSF53448">
    <property type="entry name" value="Nucleotide-diphospho-sugar transferases"/>
    <property type="match status" value="1"/>
</dbReference>
<gene>
    <name evidence="1" type="ORF">UFOVP606_7</name>
</gene>
<evidence type="ECO:0000313" key="1">
    <source>
        <dbReference type="EMBL" id="CAB4152372.1"/>
    </source>
</evidence>
<sequence length="216" mass="25209">MIIGVVIPDTNNRPMFLKHCLDMMERQTIAPDYIRVVNESSGIPNTDTTYRYRKGLDTIFNQYDCDVCFFIENDNWYKNTYIEEMLKAWELAGKPNLFGQSTTIYYHLGLRKFKRMSHPYRAAMFSSMVTKDILNVPLCADTEVFIDKYLWKQNIFKATFISDKTICLGIKHEKDSCASVSNSNNFPYDIDDSDLKYLKSVVDLKSLMLYANENKK</sequence>
<dbReference type="EMBL" id="LR796585">
    <property type="protein sequence ID" value="CAB4152372.1"/>
    <property type="molecule type" value="Genomic_DNA"/>
</dbReference>
<name>A0A6J5N145_9CAUD</name>